<proteinExistence type="predicted"/>
<accession>A0AAD7NNQ5</accession>
<keyword evidence="2" id="KW-1185">Reference proteome</keyword>
<protein>
    <submittedName>
        <fullName evidence="1">Uncharacterized protein</fullName>
    </submittedName>
</protein>
<dbReference type="AlphaFoldDB" id="A0AAD7NNQ5"/>
<comment type="caution">
    <text evidence="1">The sequence shown here is derived from an EMBL/GenBank/DDBJ whole genome shotgun (WGS) entry which is preliminary data.</text>
</comment>
<dbReference type="Proteomes" id="UP001215598">
    <property type="component" value="Unassembled WGS sequence"/>
</dbReference>
<evidence type="ECO:0000313" key="2">
    <source>
        <dbReference type="Proteomes" id="UP001215598"/>
    </source>
</evidence>
<evidence type="ECO:0000313" key="1">
    <source>
        <dbReference type="EMBL" id="KAJ7768494.1"/>
    </source>
</evidence>
<feature type="non-terminal residue" evidence="1">
    <location>
        <position position="98"/>
    </location>
</feature>
<reference evidence="1" key="1">
    <citation type="submission" date="2023-03" db="EMBL/GenBank/DDBJ databases">
        <title>Massive genome expansion in bonnet fungi (Mycena s.s.) driven by repeated elements and novel gene families across ecological guilds.</title>
        <authorList>
            <consortium name="Lawrence Berkeley National Laboratory"/>
            <person name="Harder C.B."/>
            <person name="Miyauchi S."/>
            <person name="Viragh M."/>
            <person name="Kuo A."/>
            <person name="Thoen E."/>
            <person name="Andreopoulos B."/>
            <person name="Lu D."/>
            <person name="Skrede I."/>
            <person name="Drula E."/>
            <person name="Henrissat B."/>
            <person name="Morin E."/>
            <person name="Kohler A."/>
            <person name="Barry K."/>
            <person name="LaButti K."/>
            <person name="Morin E."/>
            <person name="Salamov A."/>
            <person name="Lipzen A."/>
            <person name="Mereny Z."/>
            <person name="Hegedus B."/>
            <person name="Baldrian P."/>
            <person name="Stursova M."/>
            <person name="Weitz H."/>
            <person name="Taylor A."/>
            <person name="Grigoriev I.V."/>
            <person name="Nagy L.G."/>
            <person name="Martin F."/>
            <person name="Kauserud H."/>
        </authorList>
    </citation>
    <scope>NUCLEOTIDE SEQUENCE</scope>
    <source>
        <strain evidence="1">CBHHK182m</strain>
    </source>
</reference>
<name>A0AAD7NNQ5_9AGAR</name>
<gene>
    <name evidence="1" type="ORF">B0H16DRAFT_1268482</name>
</gene>
<dbReference type="EMBL" id="JARKIB010000020">
    <property type="protein sequence ID" value="KAJ7768494.1"/>
    <property type="molecule type" value="Genomic_DNA"/>
</dbReference>
<sequence>MEIGSPMASMYVLGHPDHYVSHTYVPFAWRSYSLFVKSFWAADDVSLDDAGSVHEEKVMVSKSSGQFVPGSSVDDYRFRPVVHQNLSLFEWIQCSDKQ</sequence>
<organism evidence="1 2">
    <name type="scientific">Mycena metata</name>
    <dbReference type="NCBI Taxonomy" id="1033252"/>
    <lineage>
        <taxon>Eukaryota</taxon>
        <taxon>Fungi</taxon>
        <taxon>Dikarya</taxon>
        <taxon>Basidiomycota</taxon>
        <taxon>Agaricomycotina</taxon>
        <taxon>Agaricomycetes</taxon>
        <taxon>Agaricomycetidae</taxon>
        <taxon>Agaricales</taxon>
        <taxon>Marasmiineae</taxon>
        <taxon>Mycenaceae</taxon>
        <taxon>Mycena</taxon>
    </lineage>
</organism>